<reference evidence="2 3" key="1">
    <citation type="journal article" date="2012" name="Genome Res.">
        <title>Genomic basis of endosymbiont-conferred protection against an insect parasitoid.</title>
        <authorList>
            <person name="Hansen A.K."/>
            <person name="Vorburger C."/>
            <person name="Moran N.A."/>
        </authorList>
    </citation>
    <scope>NUCLEOTIDE SEQUENCE [LARGE SCALE GENOMIC DNA]</scope>
    <source>
        <strain evidence="3">R5.15</strain>
    </source>
</reference>
<feature type="domain" description="Beta-lactamase-related" evidence="1">
    <location>
        <begin position="6"/>
        <end position="288"/>
    </location>
</feature>
<dbReference type="Pfam" id="PF00144">
    <property type="entry name" value="Beta-lactamase"/>
    <property type="match status" value="1"/>
</dbReference>
<dbReference type="SUPFAM" id="SSF56601">
    <property type="entry name" value="beta-lactamase/transpeptidase-like"/>
    <property type="match status" value="1"/>
</dbReference>
<gene>
    <name evidence="2" type="ORF">Rin_00018760</name>
</gene>
<accession>G2H1D4</accession>
<keyword evidence="3" id="KW-1185">Reference proteome</keyword>
<evidence type="ECO:0000313" key="2">
    <source>
        <dbReference type="EMBL" id="EGY28199.1"/>
    </source>
</evidence>
<dbReference type="PATRIC" id="fig|1005043.3.peg.1735"/>
<comment type="caution">
    <text evidence="2">The sequence shown here is derived from an EMBL/GenBank/DDBJ whole genome shotgun (WGS) entry which is preliminary data.</text>
</comment>
<dbReference type="AlphaFoldDB" id="G2H1D4"/>
<proteinExistence type="predicted"/>
<dbReference type="InterPro" id="IPR012338">
    <property type="entry name" value="Beta-lactam/transpept-like"/>
</dbReference>
<dbReference type="EMBL" id="AGCA01000441">
    <property type="protein sequence ID" value="EGY28199.1"/>
    <property type="molecule type" value="Genomic_DNA"/>
</dbReference>
<evidence type="ECO:0000313" key="3">
    <source>
        <dbReference type="Proteomes" id="UP000004116"/>
    </source>
</evidence>
<sequence length="307" mass="33161">MGRMEKIDNNTLFQAGSISKTVFSLAVMKLIDRGKITLDEDINCYLSSWKLHAKNNKSVSLRHILSHTAALSIQGFPGYKNTDTLPDLIQILNGVTPANTNRVQIVGCPGKKFQYSGGGTTIAQQAIVDVMQQPFSTLMQELILAPAGMENSAYLQPLPAEMTAKAASGHDETGRPIAGKYFVYPELAAAGLWSTATDLAKLGVEVMKIFHGQKSKLGLAPNTLKSMLQPQLAHEQSADHFVGLGWFCCQNQGNFCISHAGQTEGFVAQLSLIPEQGQGMAIMINALNSWPIIQRLLTEGGFSPASI</sequence>
<evidence type="ECO:0000259" key="1">
    <source>
        <dbReference type="Pfam" id="PF00144"/>
    </source>
</evidence>
<dbReference type="InterPro" id="IPR001466">
    <property type="entry name" value="Beta-lactam-related"/>
</dbReference>
<dbReference type="InterPro" id="IPR050491">
    <property type="entry name" value="AmpC-like"/>
</dbReference>
<organism evidence="2 3">
    <name type="scientific">Candidatus Regiella insecticola 5.15</name>
    <dbReference type="NCBI Taxonomy" id="1005043"/>
    <lineage>
        <taxon>Bacteria</taxon>
        <taxon>Pseudomonadati</taxon>
        <taxon>Pseudomonadota</taxon>
        <taxon>Gammaproteobacteria</taxon>
        <taxon>Enterobacterales</taxon>
        <taxon>Enterobacteriaceae</taxon>
        <taxon>aphid secondary symbionts</taxon>
        <taxon>Candidatus Regiella</taxon>
    </lineage>
</organism>
<name>G2H1D4_9ENTR</name>
<dbReference type="PANTHER" id="PTHR46825">
    <property type="entry name" value="D-ALANYL-D-ALANINE-CARBOXYPEPTIDASE/ENDOPEPTIDASE AMPH"/>
    <property type="match status" value="1"/>
</dbReference>
<dbReference type="Gene3D" id="3.40.710.10">
    <property type="entry name" value="DD-peptidase/beta-lactamase superfamily"/>
    <property type="match status" value="1"/>
</dbReference>
<dbReference type="PANTHER" id="PTHR46825:SF12">
    <property type="entry name" value="PENICILLIN-BINDING PROTEIN 4"/>
    <property type="match status" value="1"/>
</dbReference>
<protein>
    <submittedName>
        <fullName evidence="2">Beta-lactamase class C and other penicillin binding protein</fullName>
    </submittedName>
</protein>
<dbReference type="Proteomes" id="UP000004116">
    <property type="component" value="Unassembled WGS sequence"/>
</dbReference>